<sequence length="88" mass="10354">MRQNRFGDIDRTELRPLTRGRRLTGIGSKVHREVRSVQFGVRNRGGAEREPRLSREIGVLWWPENSQFAQTPRNLRWSVQTKRAKLIS</sequence>
<dbReference type="Proteomes" id="UP000298663">
    <property type="component" value="Unassembled WGS sequence"/>
</dbReference>
<evidence type="ECO:0000313" key="2">
    <source>
        <dbReference type="Proteomes" id="UP000298663"/>
    </source>
</evidence>
<dbReference type="AlphaFoldDB" id="A0A4U5PB16"/>
<evidence type="ECO:0000313" key="1">
    <source>
        <dbReference type="EMBL" id="TKR93537.1"/>
    </source>
</evidence>
<protein>
    <submittedName>
        <fullName evidence="1">Uncharacterized protein</fullName>
    </submittedName>
</protein>
<reference evidence="1 2" key="2">
    <citation type="journal article" date="2019" name="G3 (Bethesda)">
        <title>Hybrid Assembly of the Genome of the Entomopathogenic Nematode Steinernema carpocapsae Identifies the X-Chromosome.</title>
        <authorList>
            <person name="Serra L."/>
            <person name="Macchietto M."/>
            <person name="Macias-Munoz A."/>
            <person name="McGill C.J."/>
            <person name="Rodriguez I.M."/>
            <person name="Rodriguez B."/>
            <person name="Murad R."/>
            <person name="Mortazavi A."/>
        </authorList>
    </citation>
    <scope>NUCLEOTIDE SEQUENCE [LARGE SCALE GENOMIC DNA]</scope>
    <source>
        <strain evidence="1 2">ALL</strain>
    </source>
</reference>
<reference evidence="1 2" key="1">
    <citation type="journal article" date="2015" name="Genome Biol.">
        <title>Comparative genomics of Steinernema reveals deeply conserved gene regulatory networks.</title>
        <authorList>
            <person name="Dillman A.R."/>
            <person name="Macchietto M."/>
            <person name="Porter C.F."/>
            <person name="Rogers A."/>
            <person name="Williams B."/>
            <person name="Antoshechkin I."/>
            <person name="Lee M.M."/>
            <person name="Goodwin Z."/>
            <person name="Lu X."/>
            <person name="Lewis E.E."/>
            <person name="Goodrich-Blair H."/>
            <person name="Stock S.P."/>
            <person name="Adams B.J."/>
            <person name="Sternberg P.W."/>
            <person name="Mortazavi A."/>
        </authorList>
    </citation>
    <scope>NUCLEOTIDE SEQUENCE [LARGE SCALE GENOMIC DNA]</scope>
    <source>
        <strain evidence="1 2">ALL</strain>
    </source>
</reference>
<proteinExistence type="predicted"/>
<dbReference type="EMBL" id="AZBU02000002">
    <property type="protein sequence ID" value="TKR93537.1"/>
    <property type="molecule type" value="Genomic_DNA"/>
</dbReference>
<comment type="caution">
    <text evidence="1">The sequence shown here is derived from an EMBL/GenBank/DDBJ whole genome shotgun (WGS) entry which is preliminary data.</text>
</comment>
<name>A0A4U5PB16_STECR</name>
<organism evidence="1 2">
    <name type="scientific">Steinernema carpocapsae</name>
    <name type="common">Entomopathogenic nematode</name>
    <dbReference type="NCBI Taxonomy" id="34508"/>
    <lineage>
        <taxon>Eukaryota</taxon>
        <taxon>Metazoa</taxon>
        <taxon>Ecdysozoa</taxon>
        <taxon>Nematoda</taxon>
        <taxon>Chromadorea</taxon>
        <taxon>Rhabditida</taxon>
        <taxon>Tylenchina</taxon>
        <taxon>Panagrolaimomorpha</taxon>
        <taxon>Strongyloidoidea</taxon>
        <taxon>Steinernematidae</taxon>
        <taxon>Steinernema</taxon>
    </lineage>
</organism>
<keyword evidence="2" id="KW-1185">Reference proteome</keyword>
<gene>
    <name evidence="1" type="ORF">L596_007970</name>
</gene>
<accession>A0A4U5PB16</accession>